<accession>A0ACD0NNP9</accession>
<proteinExistence type="predicted"/>
<dbReference type="EMBL" id="KZ820431">
    <property type="protein sequence ID" value="PWN47441.1"/>
    <property type="molecule type" value="Genomic_DNA"/>
</dbReference>
<name>A0ACD0NNP9_9BASI</name>
<sequence>MSMSCSNLEPPSDGLVRVAEGAASLAVGQKQQIAIGQDQHEASNTPAASSASYATTTATTNTAANAITGGNASLAIPDTLSNQATANPASASIESTSKQDLPSSPALDAIASVIVSPPTPQNLRFLAQDADLARQERVSGQSEGDKDYDAKLFELTSQLRSQLDLLGQSRISTLEHPISSRAVAATDDQLAASGSTTEQASEPSPITSSHSLGAKQSSASISDRRRVSAANRAGLDPDEVDAKGLTLELPVNIMSGSDVSGFGSTPPASSSKHSANAPPDLFPRGPVRQSSIESNSVNTKSPVLAHNLSVASRTVTERERGRSPRTTAPPALYAEGSSSSLLLSESSFNSSSSSVASPKLFSSLALPNPTSDLAHPIWSKPQEEQTVADSFGMRAGRGGAALHALLSHDVQSPNAALHLSNLEAGPSTRGGAISSRHRPQPHSDHHHYYHQHHHHQAHQEERGALGISSQRTSNSTSPSAIAALSRASTPGFTRDHHGLGGDGEGRAIDSGESGFNSHMHSPPDSGRSTPSIAHSSRSQRPQVLETRHLEVQTHAPSGKRMINQYIIEEELGRGVHGTVRLARDTETGERVAVKIVWRESRKRLGAGTNILAKARSRAREGKERQRDSSHQLQLGPAAEISQKGKSREAEPGDEGGPSDGSRASSPQARFMASPPRSPGAVAPRYGRWGDSGLSKPTFADKESERQKDKEREKERRALLMTTDQKVRREIAIMKKCSHENVVRLKEVIDDPHSKKIFMVLEFMAGGEVQWKTENGEPVMTVDEARSTIRDVVCGLEYLHYQGIIHRDIKPANLLWDENRRVKISDFGVSHFSYALLVSEKMNRDEGGALDSQDALLMDDHELAKTAGSPAFFAPELCLSGCESGPNTSNSSFTPIGGPGTATPSTGAGRGSLNAAEFPFSEAPSGNDGSRRPGSSSDKLAVVGAQPKPKRPRITKAIDVWALGVTLYCLLFGYPPFNADSEFILFSLIPTTDYVLPTFMGADRVKVGPRKPRWQSNTQWTDEEADAQPQDVKDLVPDARLEDLSEDARQVRDLLDRLLEKDPAKRIKLEDVKSHPWVVKGLQDAPTWLSETDPHQHPFVEITHEDVEGALTGFSKIKLRIKRLQTKFFDVIGHRKRSQSAAQSGLKTGGWVSSQSSATTPSGREGHSMFDTELENSQKSSGVSAPASSMVRTPKTPSHSSGSGSKPHSFFSRRQSAASIGKGSGQNAIRPLAPAAVEETSSKLAEYRVRDGCSSVPHSRPSSPLAHQYAHLEPQMGSAHDAKVGLSEAATLLRQIQAAPGNVSEPARRELMISRPPIIQRRSSSRSTTTAPIAARQVLDGRAPAFNRTSSDSQSRTALTEPKESTTGMKDVASDKAPRPGPGNVGRAGEAVITAPKAVTGSVRADHGSVHKGRTSIDSEGRLSYASGSQTPAFTSVPGHKKHNKLSDLFKSVWLAGDEARRGKAKSTVSKKAGTTGQISPAYSHRDSSSPFQSPASAGFSSPPRSQDTSLTVDTKGAVDQLGPRQAPHVPTSAPLPSLERLGAARCGGLTSDLPASAGMSSESLQYYRSTGGYSSPSPSASNGPSFSSIQQASHSYRSQRVELEHDDVDLDLELSDDDFDDDVRSNHQVGPILSNDGSGWVIRDNAIDDEDQFSASLSGRRGSMQGSAEDILTPSVEGGYNLFKPPYKHIISHPPSASSFGSRDAVAFATEGQDPALTATGSGGGVLHTMTTASQHQHGNLARTSGKEIINDGAGFELASGSRSGSGSNSNANSKSNSQSVSRSHSSSQPWSSRPSSQTGTHCDSHLETPSDDSSRNHVLHSGIDSGVAISPASGGVRGISGTGGIQGSAYALEEDSSQFADADEFDEFQPSSSSAAYHEDATSGFSHHRAPSSKSGKSSDLRHETGSAIDEDYDSDELCVSFEAKRSNRPHTTVTSGVRH</sequence>
<organism evidence="1 2">
    <name type="scientific">Violaceomyces palustris</name>
    <dbReference type="NCBI Taxonomy" id="1673888"/>
    <lineage>
        <taxon>Eukaryota</taxon>
        <taxon>Fungi</taxon>
        <taxon>Dikarya</taxon>
        <taxon>Basidiomycota</taxon>
        <taxon>Ustilaginomycotina</taxon>
        <taxon>Ustilaginomycetes</taxon>
        <taxon>Violaceomycetales</taxon>
        <taxon>Violaceomycetaceae</taxon>
        <taxon>Violaceomyces</taxon>
    </lineage>
</organism>
<reference evidence="1 2" key="1">
    <citation type="journal article" date="2018" name="Mol. Biol. Evol.">
        <title>Broad Genomic Sampling Reveals a Smut Pathogenic Ancestry of the Fungal Clade Ustilaginomycotina.</title>
        <authorList>
            <person name="Kijpornyongpan T."/>
            <person name="Mondo S.J."/>
            <person name="Barry K."/>
            <person name="Sandor L."/>
            <person name="Lee J."/>
            <person name="Lipzen A."/>
            <person name="Pangilinan J."/>
            <person name="LaButti K."/>
            <person name="Hainaut M."/>
            <person name="Henrissat B."/>
            <person name="Grigoriev I.V."/>
            <person name="Spatafora J.W."/>
            <person name="Aime M.C."/>
        </authorList>
    </citation>
    <scope>NUCLEOTIDE SEQUENCE [LARGE SCALE GENOMIC DNA]</scope>
    <source>
        <strain evidence="1 2">SA 807</strain>
    </source>
</reference>
<keyword evidence="2" id="KW-1185">Reference proteome</keyword>
<protein>
    <submittedName>
        <fullName evidence="1">Pkinase-domain-containing protein</fullName>
    </submittedName>
</protein>
<dbReference type="Proteomes" id="UP000245626">
    <property type="component" value="Unassembled WGS sequence"/>
</dbReference>
<gene>
    <name evidence="1" type="ORF">IE53DRAFT_249889</name>
</gene>
<evidence type="ECO:0000313" key="2">
    <source>
        <dbReference type="Proteomes" id="UP000245626"/>
    </source>
</evidence>
<evidence type="ECO:0000313" key="1">
    <source>
        <dbReference type="EMBL" id="PWN47441.1"/>
    </source>
</evidence>